<reference evidence="2 3" key="1">
    <citation type="journal article" date="2012" name="Genome Biol.">
        <title>Sequencing three crocodilian genomes to illuminate the evolution of archosaurs and amniotes.</title>
        <authorList>
            <person name="St John J.A."/>
            <person name="Braun E.L."/>
            <person name="Isberg S.R."/>
            <person name="Miles L.G."/>
            <person name="Chong A.Y."/>
            <person name="Gongora J."/>
            <person name="Dalzell P."/>
            <person name="Moran C."/>
            <person name="Bed'hom B."/>
            <person name="Abzhanov A."/>
            <person name="Burgess S.C."/>
            <person name="Cooksey A.M."/>
            <person name="Castoe T.A."/>
            <person name="Crawford N.G."/>
            <person name="Densmore L.D."/>
            <person name="Drew J.C."/>
            <person name="Edwards S.V."/>
            <person name="Faircloth B.C."/>
            <person name="Fujita M.K."/>
            <person name="Greenwold M.J."/>
            <person name="Hoffmann F.G."/>
            <person name="Howard J.M."/>
            <person name="Iguchi T."/>
            <person name="Janes D.E."/>
            <person name="Khan S.Y."/>
            <person name="Kohno S."/>
            <person name="de Koning A.J."/>
            <person name="Lance S.L."/>
            <person name="McCarthy F.M."/>
            <person name="McCormack J.E."/>
            <person name="Merchant M.E."/>
            <person name="Peterson D.G."/>
            <person name="Pollock D.D."/>
            <person name="Pourmand N."/>
            <person name="Raney B.J."/>
            <person name="Roessler K.A."/>
            <person name="Sanford J.R."/>
            <person name="Sawyer R.H."/>
            <person name="Schmidt C.J."/>
            <person name="Triplett E.W."/>
            <person name="Tuberville T.D."/>
            <person name="Venegas-Anaya M."/>
            <person name="Howard J.T."/>
            <person name="Jarvis E.D."/>
            <person name="Guillette L.J.Jr."/>
            <person name="Glenn T.C."/>
            <person name="Green R.E."/>
            <person name="Ray D.A."/>
        </authorList>
    </citation>
    <scope>NUCLEOTIDE SEQUENCE [LARGE SCALE GENOMIC DNA]</scope>
    <source>
        <strain evidence="2">KSC_2009_1</strain>
    </source>
</reference>
<evidence type="ECO:0000256" key="1">
    <source>
        <dbReference type="SAM" id="MobiDB-lite"/>
    </source>
</evidence>
<comment type="caution">
    <text evidence="2">The sequence shown here is derived from an EMBL/GenBank/DDBJ whole genome shotgun (WGS) entry which is preliminary data.</text>
</comment>
<evidence type="ECO:0000313" key="2">
    <source>
        <dbReference type="EMBL" id="KYO27890.1"/>
    </source>
</evidence>
<sequence>MERVQDGTGAAHREKRGQGALPERLHPNLPNPALASQVFRRFTSRLPGSAWTRRSALPREKLLWSQSNEEL</sequence>
<dbReference type="EMBL" id="AKHW03005059">
    <property type="protein sequence ID" value="KYO27890.1"/>
    <property type="molecule type" value="Genomic_DNA"/>
</dbReference>
<protein>
    <submittedName>
        <fullName evidence="2">Uncharacterized protein</fullName>
    </submittedName>
</protein>
<dbReference type="Proteomes" id="UP000050525">
    <property type="component" value="Unassembled WGS sequence"/>
</dbReference>
<accession>A0A151MTQ6</accession>
<name>A0A151MTQ6_ALLMI</name>
<keyword evidence="3" id="KW-1185">Reference proteome</keyword>
<evidence type="ECO:0000313" key="3">
    <source>
        <dbReference type="Proteomes" id="UP000050525"/>
    </source>
</evidence>
<gene>
    <name evidence="2" type="ORF">Y1Q_0021911</name>
</gene>
<dbReference type="AlphaFoldDB" id="A0A151MTQ6"/>
<feature type="region of interest" description="Disordered" evidence="1">
    <location>
        <begin position="1"/>
        <end position="32"/>
    </location>
</feature>
<proteinExistence type="predicted"/>
<organism evidence="2 3">
    <name type="scientific">Alligator mississippiensis</name>
    <name type="common">American alligator</name>
    <dbReference type="NCBI Taxonomy" id="8496"/>
    <lineage>
        <taxon>Eukaryota</taxon>
        <taxon>Metazoa</taxon>
        <taxon>Chordata</taxon>
        <taxon>Craniata</taxon>
        <taxon>Vertebrata</taxon>
        <taxon>Euteleostomi</taxon>
        <taxon>Archelosauria</taxon>
        <taxon>Archosauria</taxon>
        <taxon>Crocodylia</taxon>
        <taxon>Alligatoridae</taxon>
        <taxon>Alligatorinae</taxon>
        <taxon>Alligator</taxon>
    </lineage>
</organism>